<accession>A0AAE0KZP0</accession>
<dbReference type="AlphaFoldDB" id="A0AAE0KZP0"/>
<dbReference type="EMBL" id="LGRX02013155">
    <property type="protein sequence ID" value="KAK3266390.1"/>
    <property type="molecule type" value="Genomic_DNA"/>
</dbReference>
<evidence type="ECO:0000313" key="3">
    <source>
        <dbReference type="Proteomes" id="UP001190700"/>
    </source>
</evidence>
<evidence type="ECO:0000313" key="2">
    <source>
        <dbReference type="EMBL" id="KAK3266390.1"/>
    </source>
</evidence>
<feature type="region of interest" description="Disordered" evidence="1">
    <location>
        <begin position="164"/>
        <end position="193"/>
    </location>
</feature>
<comment type="caution">
    <text evidence="2">The sequence shown here is derived from an EMBL/GenBank/DDBJ whole genome shotgun (WGS) entry which is preliminary data.</text>
</comment>
<feature type="compositionally biased region" description="Basic and acidic residues" evidence="1">
    <location>
        <begin position="175"/>
        <end position="184"/>
    </location>
</feature>
<reference evidence="2 3" key="1">
    <citation type="journal article" date="2015" name="Genome Biol. Evol.">
        <title>Comparative Genomics of a Bacterivorous Green Alga Reveals Evolutionary Causalities and Consequences of Phago-Mixotrophic Mode of Nutrition.</title>
        <authorList>
            <person name="Burns J.A."/>
            <person name="Paasch A."/>
            <person name="Narechania A."/>
            <person name="Kim E."/>
        </authorList>
    </citation>
    <scope>NUCLEOTIDE SEQUENCE [LARGE SCALE GENOMIC DNA]</scope>
    <source>
        <strain evidence="2 3">PLY_AMNH</strain>
    </source>
</reference>
<organism evidence="2 3">
    <name type="scientific">Cymbomonas tetramitiformis</name>
    <dbReference type="NCBI Taxonomy" id="36881"/>
    <lineage>
        <taxon>Eukaryota</taxon>
        <taxon>Viridiplantae</taxon>
        <taxon>Chlorophyta</taxon>
        <taxon>Pyramimonadophyceae</taxon>
        <taxon>Pyramimonadales</taxon>
        <taxon>Pyramimonadaceae</taxon>
        <taxon>Cymbomonas</taxon>
    </lineage>
</organism>
<proteinExistence type="predicted"/>
<protein>
    <submittedName>
        <fullName evidence="2">Uncharacterized protein</fullName>
    </submittedName>
</protein>
<name>A0AAE0KZP0_9CHLO</name>
<keyword evidence="3" id="KW-1185">Reference proteome</keyword>
<sequence>MALLHKIQRCFRERRYMEDVAEEEEVEVDEAAVLAKSVGWEDKCKVSAPKSIWQLHALCPSHGPHPVPPRVEDKATGGAAGTGAGFRAEQEREGLRRATKPFLVYLDTEGGQAKLAGWRHAAWGASWRTFGERRDPFGRRGEDEEAGFVCGEPAMALWGLGRRAQASWGSRRRRSLGERMRDRPSGLASTPEF</sequence>
<gene>
    <name evidence="2" type="ORF">CYMTET_24982</name>
</gene>
<dbReference type="Proteomes" id="UP001190700">
    <property type="component" value="Unassembled WGS sequence"/>
</dbReference>
<evidence type="ECO:0000256" key="1">
    <source>
        <dbReference type="SAM" id="MobiDB-lite"/>
    </source>
</evidence>